<comment type="similarity">
    <text evidence="2">Belongs to the polycystin family.</text>
</comment>
<evidence type="ECO:0000313" key="11">
    <source>
        <dbReference type="Proteomes" id="UP001235939"/>
    </source>
</evidence>
<feature type="domain" description="Polycystin cation channel PKD1/PKD2" evidence="8">
    <location>
        <begin position="274"/>
        <end position="499"/>
    </location>
</feature>
<evidence type="ECO:0000256" key="7">
    <source>
        <dbReference type="SAM" id="Phobius"/>
    </source>
</evidence>
<dbReference type="Pfam" id="PF20519">
    <property type="entry name" value="Polycystin_dom"/>
    <property type="match status" value="1"/>
</dbReference>
<dbReference type="InterPro" id="IPR051223">
    <property type="entry name" value="Polycystin"/>
</dbReference>
<dbReference type="PRINTS" id="PR01433">
    <property type="entry name" value="POLYCYSTIN2"/>
</dbReference>
<evidence type="ECO:0000256" key="2">
    <source>
        <dbReference type="ARBA" id="ARBA00007200"/>
    </source>
</evidence>
<dbReference type="Pfam" id="PF08016">
    <property type="entry name" value="PKD_channel"/>
    <property type="match status" value="1"/>
</dbReference>
<feature type="domain" description="Polycystin" evidence="9">
    <location>
        <begin position="75"/>
        <end position="272"/>
    </location>
</feature>
<feature type="transmembrane region" description="Helical" evidence="7">
    <location>
        <begin position="411"/>
        <end position="431"/>
    </location>
</feature>
<evidence type="ECO:0000313" key="10">
    <source>
        <dbReference type="EMBL" id="UYV63032.1"/>
    </source>
</evidence>
<proteinExistence type="inferred from homology"/>
<dbReference type="Proteomes" id="UP001235939">
    <property type="component" value="Chromosome 02"/>
</dbReference>
<evidence type="ECO:0000256" key="4">
    <source>
        <dbReference type="ARBA" id="ARBA00022989"/>
    </source>
</evidence>
<evidence type="ECO:0000256" key="6">
    <source>
        <dbReference type="ARBA" id="ARBA00023180"/>
    </source>
</evidence>
<protein>
    <submittedName>
        <fullName evidence="10">Uncharacterized protein</fullName>
    </submittedName>
</protein>
<dbReference type="InterPro" id="IPR003915">
    <property type="entry name" value="PKD_2"/>
</dbReference>
<evidence type="ECO:0000256" key="1">
    <source>
        <dbReference type="ARBA" id="ARBA00004141"/>
    </source>
</evidence>
<keyword evidence="6" id="KW-0325">Glycoprotein</keyword>
<name>A0ABY6K5T8_9ARAC</name>
<feature type="transmembrane region" description="Helical" evidence="7">
    <location>
        <begin position="279"/>
        <end position="299"/>
    </location>
</feature>
<evidence type="ECO:0000256" key="3">
    <source>
        <dbReference type="ARBA" id="ARBA00022692"/>
    </source>
</evidence>
<feature type="transmembrane region" description="Helical" evidence="7">
    <location>
        <begin position="319"/>
        <end position="337"/>
    </location>
</feature>
<accession>A0ABY6K5T8</accession>
<reference evidence="10 11" key="1">
    <citation type="submission" date="2022-01" db="EMBL/GenBank/DDBJ databases">
        <title>A chromosomal length assembly of Cordylochernes scorpioides.</title>
        <authorList>
            <person name="Zeh D."/>
            <person name="Zeh J."/>
        </authorList>
    </citation>
    <scope>NUCLEOTIDE SEQUENCE [LARGE SCALE GENOMIC DNA]</scope>
    <source>
        <strain evidence="10">IN4F17</strain>
        <tissue evidence="10">Whole Body</tissue>
    </source>
</reference>
<feature type="transmembrane region" description="Helical" evidence="7">
    <location>
        <begin position="471"/>
        <end position="496"/>
    </location>
</feature>
<feature type="transmembrane region" description="Helical" evidence="7">
    <location>
        <begin position="369"/>
        <end position="390"/>
    </location>
</feature>
<dbReference type="PANTHER" id="PTHR10877:SF150">
    <property type="entry name" value="REJ DOMAIN-CONTAINING PROTEIN"/>
    <property type="match status" value="1"/>
</dbReference>
<evidence type="ECO:0000259" key="9">
    <source>
        <dbReference type="Pfam" id="PF20519"/>
    </source>
</evidence>
<feature type="transmembrane region" description="Helical" evidence="7">
    <location>
        <begin position="31"/>
        <end position="52"/>
    </location>
</feature>
<evidence type="ECO:0000259" key="8">
    <source>
        <dbReference type="Pfam" id="PF08016"/>
    </source>
</evidence>
<dbReference type="EMBL" id="CP092864">
    <property type="protein sequence ID" value="UYV63032.1"/>
    <property type="molecule type" value="Genomic_DNA"/>
</dbReference>
<evidence type="ECO:0000256" key="5">
    <source>
        <dbReference type="ARBA" id="ARBA00023136"/>
    </source>
</evidence>
<keyword evidence="11" id="KW-1185">Reference proteome</keyword>
<dbReference type="InterPro" id="IPR046791">
    <property type="entry name" value="Polycystin_dom"/>
</dbReference>
<organism evidence="10 11">
    <name type="scientific">Cordylochernes scorpioides</name>
    <dbReference type="NCBI Taxonomy" id="51811"/>
    <lineage>
        <taxon>Eukaryota</taxon>
        <taxon>Metazoa</taxon>
        <taxon>Ecdysozoa</taxon>
        <taxon>Arthropoda</taxon>
        <taxon>Chelicerata</taxon>
        <taxon>Arachnida</taxon>
        <taxon>Pseudoscorpiones</taxon>
        <taxon>Cheliferoidea</taxon>
        <taxon>Chernetidae</taxon>
        <taxon>Cordylochernes</taxon>
    </lineage>
</organism>
<dbReference type="InterPro" id="IPR013122">
    <property type="entry name" value="PKD1_2_channel"/>
</dbReference>
<keyword evidence="5 7" id="KW-0472">Membrane</keyword>
<keyword evidence="4 7" id="KW-1133">Transmembrane helix</keyword>
<dbReference type="PANTHER" id="PTHR10877">
    <property type="entry name" value="POLYCYSTIN FAMILY MEMBER"/>
    <property type="match status" value="1"/>
</dbReference>
<comment type="subcellular location">
    <subcellularLocation>
        <location evidence="1">Membrane</location>
        <topology evidence="1">Multi-pass membrane protein</topology>
    </subcellularLocation>
</comment>
<gene>
    <name evidence="10" type="ORF">LAZ67_2002892</name>
</gene>
<keyword evidence="3 7" id="KW-0812">Transmembrane</keyword>
<sequence>MDQRKISYRPPNNEGVQRAREERLKELKMTVIVKEIFSYCFFLWILIVLSYGNRDPSAFYLRNNLRNAFIHGSVDFSKIGSTAQFWNWTRQVLIPEILVGKWYNGDQPFGLRGFLDDRVNRMMGYGVLRQIRVKARKYLFLEYRKMGYANLLGEDRDSYTPGWQPLNSSLDVRDEYHYRTSKELNGLPFWAQLDVYGGGGYVFPIRGTHESLEQEMHRLETTDWIDARSRAVFAEFSVYNAQVNLFGVLTIIAEFPPGGGLIPFYRIDAIRLMRYHQGFGLFVLLCELVYVFYTIYFTIREIKKFLQNRRSYFKSYWNWAEVMVVSLSYASIVIYIYRMLITRRILRTFERTHGNGYVKLQYVASVDEVFGYLMAFLIFISILKFTRLLRFNKRMGMLYSTLAQCSKDLKSFFVVFTITFLAFVQTFYLIFGISLQKFSSFVTAAETSFTMMQGDFDFQEFYLAAPILGPLLFFVYSLIMSIILLNVFIILIMSAFDSVKTDVSKQNNDYEIVDFLFKKIKGFMGLDSGAIAPDDILLEPTSNNTLQEFPEKVDKLLHYINSFYFSGKLDVDGKKVLKKMCSTDKETEVAPPKPLLGWEELDQSK</sequence>